<feature type="transmembrane region" description="Helical" evidence="2">
    <location>
        <begin position="55"/>
        <end position="80"/>
    </location>
</feature>
<sequence>MSDLEHEPSHAARSEASLGDLLGEVSRDLSTLVRQEVELAKAELQQSAGRAGRGAGMYGGAGLAAWLTLLFLSIALWWAIADATGHGWSALIVAALWAVVAAVLAARGRSEMRRVRGTPRTTETVKEIPDALKPQENPR</sequence>
<dbReference type="RefSeq" id="WP_131984380.1">
    <property type="nucleotide sequence ID" value="NZ_SMKL01000035.1"/>
</dbReference>
<feature type="transmembrane region" description="Helical" evidence="2">
    <location>
        <begin position="86"/>
        <end position="106"/>
    </location>
</feature>
<evidence type="ECO:0000256" key="1">
    <source>
        <dbReference type="SAM" id="MobiDB-lite"/>
    </source>
</evidence>
<evidence type="ECO:0000313" key="3">
    <source>
        <dbReference type="EMBL" id="TDC50026.1"/>
    </source>
</evidence>
<dbReference type="Pfam" id="PF07332">
    <property type="entry name" value="Phage_holin_3_6"/>
    <property type="match status" value="1"/>
</dbReference>
<comment type="caution">
    <text evidence="3">The sequence shown here is derived from an EMBL/GenBank/DDBJ whole genome shotgun (WGS) entry which is preliminary data.</text>
</comment>
<dbReference type="AlphaFoldDB" id="A0A4R4RKW7"/>
<feature type="region of interest" description="Disordered" evidence="1">
    <location>
        <begin position="116"/>
        <end position="139"/>
    </location>
</feature>
<protein>
    <submittedName>
        <fullName evidence="3">Phage holin family protein</fullName>
    </submittedName>
</protein>
<evidence type="ECO:0000313" key="4">
    <source>
        <dbReference type="Proteomes" id="UP000295621"/>
    </source>
</evidence>
<dbReference type="EMBL" id="SMKL01000035">
    <property type="protein sequence ID" value="TDC50026.1"/>
    <property type="molecule type" value="Genomic_DNA"/>
</dbReference>
<dbReference type="InterPro" id="IPR009937">
    <property type="entry name" value="Phage_holin_3_6"/>
</dbReference>
<keyword evidence="2" id="KW-1133">Transmembrane helix</keyword>
<organism evidence="3 4">
    <name type="scientific">Jiangella ureilytica</name>
    <dbReference type="NCBI Taxonomy" id="2530374"/>
    <lineage>
        <taxon>Bacteria</taxon>
        <taxon>Bacillati</taxon>
        <taxon>Actinomycetota</taxon>
        <taxon>Actinomycetes</taxon>
        <taxon>Jiangellales</taxon>
        <taxon>Jiangellaceae</taxon>
        <taxon>Jiangella</taxon>
    </lineage>
</organism>
<reference evidence="3 4" key="1">
    <citation type="submission" date="2019-02" db="EMBL/GenBank/DDBJ databases">
        <title>Draft genome sequences of novel Actinobacteria.</title>
        <authorList>
            <person name="Sahin N."/>
            <person name="Ay H."/>
            <person name="Saygin H."/>
        </authorList>
    </citation>
    <scope>NUCLEOTIDE SEQUENCE [LARGE SCALE GENOMIC DNA]</scope>
    <source>
        <strain evidence="3 4">KC603</strain>
    </source>
</reference>
<evidence type="ECO:0000256" key="2">
    <source>
        <dbReference type="SAM" id="Phobius"/>
    </source>
</evidence>
<keyword evidence="2" id="KW-0812">Transmembrane</keyword>
<dbReference type="Proteomes" id="UP000295621">
    <property type="component" value="Unassembled WGS sequence"/>
</dbReference>
<dbReference type="OrthoDB" id="3216929at2"/>
<gene>
    <name evidence="3" type="ORF">E1212_16530</name>
</gene>
<accession>A0A4R4RKW7</accession>
<proteinExistence type="predicted"/>
<keyword evidence="4" id="KW-1185">Reference proteome</keyword>
<name>A0A4R4RKW7_9ACTN</name>
<keyword evidence="2" id="KW-0472">Membrane</keyword>